<evidence type="ECO:0000313" key="2">
    <source>
        <dbReference type="EMBL" id="PXF45659.1"/>
    </source>
</evidence>
<evidence type="ECO:0008006" key="4">
    <source>
        <dbReference type="Google" id="ProtNLM"/>
    </source>
</evidence>
<feature type="transmembrane region" description="Helical" evidence="1">
    <location>
        <begin position="223"/>
        <end position="244"/>
    </location>
</feature>
<proteinExistence type="predicted"/>
<feature type="transmembrane region" description="Helical" evidence="1">
    <location>
        <begin position="114"/>
        <end position="136"/>
    </location>
</feature>
<organism evidence="2 3">
    <name type="scientific">Gracilariopsis chorda</name>
    <dbReference type="NCBI Taxonomy" id="448386"/>
    <lineage>
        <taxon>Eukaryota</taxon>
        <taxon>Rhodophyta</taxon>
        <taxon>Florideophyceae</taxon>
        <taxon>Rhodymeniophycidae</taxon>
        <taxon>Gracilariales</taxon>
        <taxon>Gracilariaceae</taxon>
        <taxon>Gracilariopsis</taxon>
    </lineage>
</organism>
<protein>
    <recommendedName>
        <fullName evidence="4">DUF4079 domain-containing protein</fullName>
    </recommendedName>
</protein>
<keyword evidence="1" id="KW-0812">Transmembrane</keyword>
<name>A0A2V3IU83_9FLOR</name>
<dbReference type="AlphaFoldDB" id="A0A2V3IU83"/>
<dbReference type="EMBL" id="NBIV01000055">
    <property type="protein sequence ID" value="PXF45659.1"/>
    <property type="molecule type" value="Genomic_DNA"/>
</dbReference>
<accession>A0A2V3IU83</accession>
<feature type="transmembrane region" description="Helical" evidence="1">
    <location>
        <begin position="191"/>
        <end position="211"/>
    </location>
</feature>
<keyword evidence="3" id="KW-1185">Reference proteome</keyword>
<keyword evidence="1" id="KW-0472">Membrane</keyword>
<dbReference type="OrthoDB" id="4914at2759"/>
<dbReference type="Proteomes" id="UP000247409">
    <property type="component" value="Unassembled WGS sequence"/>
</dbReference>
<comment type="caution">
    <text evidence="2">The sequence shown here is derived from an EMBL/GenBank/DDBJ whole genome shotgun (WGS) entry which is preliminary data.</text>
</comment>
<sequence length="251" mass="27302">MVLAAFVMATPVALRPQRCFPKGVRQLQSVRTVSPAQRHAARIAVTAASGVEKTESGVQPACMEQGDNSNVIRDAGICMLGMYLAMSESEAAYAIPDGVKETFKTIPASLVHPAVMWILVGTSLYTFYLGYQSSLIRKSEPAKRKELVKKNVTQRHFQTSSGLFAVMTLATFGGMANTFARTGKLFPGPHLYAGLGLVATMSVMTAFVPYMQKGKEWARQSHFTLAFLAVGLFGWQVKSGMAIVGKLLKWD</sequence>
<gene>
    <name evidence="2" type="ORF">BWQ96_04563</name>
</gene>
<dbReference type="InterPro" id="IPR025067">
    <property type="entry name" value="DUF4079"/>
</dbReference>
<dbReference type="PANTHER" id="PTHR34679">
    <property type="match status" value="1"/>
</dbReference>
<keyword evidence="1" id="KW-1133">Transmembrane helix</keyword>
<dbReference type="STRING" id="448386.A0A2V3IU83"/>
<feature type="transmembrane region" description="Helical" evidence="1">
    <location>
        <begin position="157"/>
        <end position="179"/>
    </location>
</feature>
<dbReference type="PANTHER" id="PTHR34679:SF2">
    <property type="entry name" value="OS02G0122500 PROTEIN"/>
    <property type="match status" value="1"/>
</dbReference>
<dbReference type="Pfam" id="PF13301">
    <property type="entry name" value="DUF4079"/>
    <property type="match status" value="1"/>
</dbReference>
<evidence type="ECO:0000313" key="3">
    <source>
        <dbReference type="Proteomes" id="UP000247409"/>
    </source>
</evidence>
<evidence type="ECO:0000256" key="1">
    <source>
        <dbReference type="SAM" id="Phobius"/>
    </source>
</evidence>
<reference evidence="2 3" key="1">
    <citation type="journal article" date="2018" name="Mol. Biol. Evol.">
        <title>Analysis of the draft genome of the red seaweed Gracilariopsis chorda provides insights into genome size evolution in Rhodophyta.</title>
        <authorList>
            <person name="Lee J."/>
            <person name="Yang E.C."/>
            <person name="Graf L."/>
            <person name="Yang J.H."/>
            <person name="Qiu H."/>
            <person name="Zel Zion U."/>
            <person name="Chan C.X."/>
            <person name="Stephens T.G."/>
            <person name="Weber A.P.M."/>
            <person name="Boo G.H."/>
            <person name="Boo S.M."/>
            <person name="Kim K.M."/>
            <person name="Shin Y."/>
            <person name="Jung M."/>
            <person name="Lee S.J."/>
            <person name="Yim H.S."/>
            <person name="Lee J.H."/>
            <person name="Bhattacharya D."/>
            <person name="Yoon H.S."/>
        </authorList>
    </citation>
    <scope>NUCLEOTIDE SEQUENCE [LARGE SCALE GENOMIC DNA]</scope>
    <source>
        <strain evidence="2 3">SKKU-2015</strain>
        <tissue evidence="2">Whole body</tissue>
    </source>
</reference>